<gene>
    <name evidence="2" type="ORF">RF11_02334</name>
</gene>
<sequence>MFDTRFKAEFNSNLCRKAEKWNELPKTHRLFNNIMQPLKSVSRSGPKTQKSTKTRSKKANGVNKNLQNTVPHDFLNQYPNRAQELNFSQQPSYFQTPNTSYFMNNNRYITTKQFEKQDNFKMHSNTPQVQPINAWPSLPANVTVVYPGYNNIPAVSVPVSCQATAATGLPTQPHQYNFINVYPNQTNTEGYPNQTNTEGYPNQTNTEGYPNQKNTEGHPHNSWNILRK</sequence>
<name>A0A0C2MUL4_THEKT</name>
<dbReference type="Proteomes" id="UP000031668">
    <property type="component" value="Unassembled WGS sequence"/>
</dbReference>
<feature type="compositionally biased region" description="Polar residues" evidence="1">
    <location>
        <begin position="34"/>
        <end position="46"/>
    </location>
</feature>
<comment type="caution">
    <text evidence="2">The sequence shown here is derived from an EMBL/GenBank/DDBJ whole genome shotgun (WGS) entry which is preliminary data.</text>
</comment>
<feature type="region of interest" description="Disordered" evidence="1">
    <location>
        <begin position="34"/>
        <end position="71"/>
    </location>
</feature>
<evidence type="ECO:0000256" key="1">
    <source>
        <dbReference type="SAM" id="MobiDB-lite"/>
    </source>
</evidence>
<feature type="compositionally biased region" description="Polar residues" evidence="1">
    <location>
        <begin position="185"/>
        <end position="214"/>
    </location>
</feature>
<evidence type="ECO:0000313" key="2">
    <source>
        <dbReference type="EMBL" id="KII67870.1"/>
    </source>
</evidence>
<organism evidence="2 3">
    <name type="scientific">Thelohanellus kitauei</name>
    <name type="common">Myxosporean</name>
    <dbReference type="NCBI Taxonomy" id="669202"/>
    <lineage>
        <taxon>Eukaryota</taxon>
        <taxon>Metazoa</taxon>
        <taxon>Cnidaria</taxon>
        <taxon>Myxozoa</taxon>
        <taxon>Myxosporea</taxon>
        <taxon>Bivalvulida</taxon>
        <taxon>Platysporina</taxon>
        <taxon>Myxobolidae</taxon>
        <taxon>Thelohanellus</taxon>
    </lineage>
</organism>
<proteinExistence type="predicted"/>
<accession>A0A0C2MUL4</accession>
<dbReference type="EMBL" id="JWZT01003057">
    <property type="protein sequence ID" value="KII67870.1"/>
    <property type="molecule type" value="Genomic_DNA"/>
</dbReference>
<dbReference type="AlphaFoldDB" id="A0A0C2MUL4"/>
<keyword evidence="3" id="KW-1185">Reference proteome</keyword>
<feature type="region of interest" description="Disordered" evidence="1">
    <location>
        <begin position="185"/>
        <end position="228"/>
    </location>
</feature>
<evidence type="ECO:0000313" key="3">
    <source>
        <dbReference type="Proteomes" id="UP000031668"/>
    </source>
</evidence>
<protein>
    <submittedName>
        <fullName evidence="2">Uncharacterized protein</fullName>
    </submittedName>
</protein>
<reference evidence="2 3" key="1">
    <citation type="journal article" date="2014" name="Genome Biol. Evol.">
        <title>The genome of the myxosporean Thelohanellus kitauei shows adaptations to nutrient acquisition within its fish host.</title>
        <authorList>
            <person name="Yang Y."/>
            <person name="Xiong J."/>
            <person name="Zhou Z."/>
            <person name="Huo F."/>
            <person name="Miao W."/>
            <person name="Ran C."/>
            <person name="Liu Y."/>
            <person name="Zhang J."/>
            <person name="Feng J."/>
            <person name="Wang M."/>
            <person name="Wang M."/>
            <person name="Wang L."/>
            <person name="Yao B."/>
        </authorList>
    </citation>
    <scope>NUCLEOTIDE SEQUENCE [LARGE SCALE GENOMIC DNA]</scope>
    <source>
        <strain evidence="2">Wuqing</strain>
    </source>
</reference>